<evidence type="ECO:0000313" key="3">
    <source>
        <dbReference type="EMBL" id="KAF2121686.1"/>
    </source>
</evidence>
<name>A0A6A5ZR11_9PLEO</name>
<proteinExistence type="predicted"/>
<feature type="transmembrane region" description="Helical" evidence="1">
    <location>
        <begin position="287"/>
        <end position="308"/>
    </location>
</feature>
<keyword evidence="4" id="KW-1185">Reference proteome</keyword>
<dbReference type="AlphaFoldDB" id="A0A6A5ZR11"/>
<reference evidence="3" key="1">
    <citation type="journal article" date="2020" name="Stud. Mycol.">
        <title>101 Dothideomycetes genomes: a test case for predicting lifestyles and emergence of pathogens.</title>
        <authorList>
            <person name="Haridas S."/>
            <person name="Albert R."/>
            <person name="Binder M."/>
            <person name="Bloem J."/>
            <person name="Labutti K."/>
            <person name="Salamov A."/>
            <person name="Andreopoulos B."/>
            <person name="Baker S."/>
            <person name="Barry K."/>
            <person name="Bills G."/>
            <person name="Bluhm B."/>
            <person name="Cannon C."/>
            <person name="Castanera R."/>
            <person name="Culley D."/>
            <person name="Daum C."/>
            <person name="Ezra D."/>
            <person name="Gonzalez J."/>
            <person name="Henrissat B."/>
            <person name="Kuo A."/>
            <person name="Liang C."/>
            <person name="Lipzen A."/>
            <person name="Lutzoni F."/>
            <person name="Magnuson J."/>
            <person name="Mondo S."/>
            <person name="Nolan M."/>
            <person name="Ohm R."/>
            <person name="Pangilinan J."/>
            <person name="Park H.-J."/>
            <person name="Ramirez L."/>
            <person name="Alfaro M."/>
            <person name="Sun H."/>
            <person name="Tritt A."/>
            <person name="Yoshinaga Y."/>
            <person name="Zwiers L.-H."/>
            <person name="Turgeon B."/>
            <person name="Goodwin S."/>
            <person name="Spatafora J."/>
            <person name="Crous P."/>
            <person name="Grigoriev I."/>
        </authorList>
    </citation>
    <scope>NUCLEOTIDE SEQUENCE</scope>
    <source>
        <strain evidence="3">CBS 627.86</strain>
    </source>
</reference>
<dbReference type="InterPro" id="IPR036291">
    <property type="entry name" value="NAD(P)-bd_dom_sf"/>
</dbReference>
<evidence type="ECO:0000313" key="4">
    <source>
        <dbReference type="Proteomes" id="UP000799770"/>
    </source>
</evidence>
<dbReference type="GO" id="GO:0016616">
    <property type="term" value="F:oxidoreductase activity, acting on the CH-OH group of donors, NAD or NADP as acceptor"/>
    <property type="evidence" value="ECO:0007669"/>
    <property type="project" value="InterPro"/>
</dbReference>
<feature type="domain" description="3-beta hydroxysteroid dehydrogenase/isomerase" evidence="2">
    <location>
        <begin position="7"/>
        <end position="281"/>
    </location>
</feature>
<gene>
    <name evidence="3" type="ORF">BDV96DRAFT_564734</name>
</gene>
<dbReference type="Pfam" id="PF01073">
    <property type="entry name" value="3Beta_HSD"/>
    <property type="match status" value="1"/>
</dbReference>
<dbReference type="Proteomes" id="UP000799770">
    <property type="component" value="Unassembled WGS sequence"/>
</dbReference>
<dbReference type="GO" id="GO:0006694">
    <property type="term" value="P:steroid biosynthetic process"/>
    <property type="evidence" value="ECO:0007669"/>
    <property type="project" value="InterPro"/>
</dbReference>
<dbReference type="PANTHER" id="PTHR43000">
    <property type="entry name" value="DTDP-D-GLUCOSE 4,6-DEHYDRATASE-RELATED"/>
    <property type="match status" value="1"/>
</dbReference>
<dbReference type="InterPro" id="IPR002225">
    <property type="entry name" value="3Beta_OHSteriod_DH/Estase"/>
</dbReference>
<dbReference type="SUPFAM" id="SSF51735">
    <property type="entry name" value="NAD(P)-binding Rossmann-fold domains"/>
    <property type="match status" value="1"/>
</dbReference>
<keyword evidence="1" id="KW-1133">Transmembrane helix</keyword>
<evidence type="ECO:0000256" key="1">
    <source>
        <dbReference type="SAM" id="Phobius"/>
    </source>
</evidence>
<evidence type="ECO:0000259" key="2">
    <source>
        <dbReference type="Pfam" id="PF01073"/>
    </source>
</evidence>
<dbReference type="EMBL" id="ML977312">
    <property type="protein sequence ID" value="KAF2121686.1"/>
    <property type="molecule type" value="Genomic_DNA"/>
</dbReference>
<accession>A0A6A5ZR11</accession>
<organism evidence="3 4">
    <name type="scientific">Lophiotrema nucula</name>
    <dbReference type="NCBI Taxonomy" id="690887"/>
    <lineage>
        <taxon>Eukaryota</taxon>
        <taxon>Fungi</taxon>
        <taxon>Dikarya</taxon>
        <taxon>Ascomycota</taxon>
        <taxon>Pezizomycotina</taxon>
        <taxon>Dothideomycetes</taxon>
        <taxon>Pleosporomycetidae</taxon>
        <taxon>Pleosporales</taxon>
        <taxon>Lophiotremataceae</taxon>
        <taxon>Lophiotrema</taxon>
    </lineage>
</organism>
<keyword evidence="1" id="KW-0812">Transmembrane</keyword>
<protein>
    <submittedName>
        <fullName evidence="3">C-3 sterol dehydrogenase/C-4 decarboxylase family protein</fullName>
    </submittedName>
</protein>
<keyword evidence="1" id="KW-0472">Membrane</keyword>
<sequence length="376" mass="41223">MAQHSVLVVGGCGFIGYHIVRHFVQAPDFSAVSVLSRSAANSAHKVDGANYVAGDLGDHGSLRHILEDLRPNVIIHAASPSPVTGTPKEYQKIAVDGTKNLLDIAKDLPETRVLIYTSSSTMAKGREHLNLDESFPLADTDPKASAYARTKAAAEVMVLNANDPLPKADTGVDWSGHFCTGALRLPACYGTHDTMSIPGCLQALEKGQTNVQLGDGKNLWDFCSTENAGAAHVLLARALLAPRKDEDKIDGEAFHIHDGQPRPFWDYAKLVWKLAGHKKQGERITSLPVWFVSGLAVVLELLFWLFTFGQKRPQTLGKQQVEYACYTHTYNINKAKQRLGYVPMQDFEGELAKGVKWSLEHDGWREKLQRAGVGNS</sequence>
<dbReference type="Gene3D" id="3.40.50.720">
    <property type="entry name" value="NAD(P)-binding Rossmann-like Domain"/>
    <property type="match status" value="1"/>
</dbReference>
<dbReference type="OrthoDB" id="10058185at2759"/>